<dbReference type="NCBIfam" id="TIGR03814">
    <property type="entry name" value="Gln_ase"/>
    <property type="match status" value="1"/>
</dbReference>
<dbReference type="GO" id="GO:0006537">
    <property type="term" value="P:glutamate biosynthetic process"/>
    <property type="evidence" value="ECO:0007669"/>
    <property type="project" value="TreeGrafter"/>
</dbReference>
<comment type="subunit">
    <text evidence="2 6">Homotetramer.</text>
</comment>
<reference evidence="7 8" key="1">
    <citation type="submission" date="2023-08" db="EMBL/GenBank/DDBJ databases">
        <title>Helicovermis profunda gen. nov., sp. nov., a novel mesophilic, fermentative bacterium within the Bacillota from a deep-sea hydrothermal vent chimney.</title>
        <authorList>
            <person name="Miyazaki U."/>
            <person name="Mizutani D."/>
            <person name="Hashimoto Y."/>
            <person name="Tame A."/>
            <person name="Sawayama S."/>
            <person name="Miyazaki J."/>
            <person name="Takai K."/>
            <person name="Nakagawa S."/>
        </authorList>
    </citation>
    <scope>NUCLEOTIDE SEQUENCE [LARGE SCALE GENOMIC DNA]</scope>
    <source>
        <strain evidence="7 8">S502</strain>
    </source>
</reference>
<sequence length="304" mass="33216">MNLNELVNRNKEYTKHGNVANYIPELSKANPNCLGVAVAKCGESVIAAGDSNIKFTIQSISKPLILIMALLDYGEEIVFSKVGKEPTGDSFNSIRRLETINEFTKPYNPMINAGAIAISSLIKGKSNNEKIERILNFIRKLSNNNDIKINMDVYLSEKRTGNKNRAMAYFLKDIGILEGDVEEILDLYFMHCSIEADIIDLANIARVLACAGKDPLTNEVIIPRRIVQIVNTLMTTCGMYDESGEFAVNVGLPSKSGVGGGIMTVVPGKMGIAVYAPALDKKGNSVAGVKLLEDISNEYNLSIY</sequence>
<dbReference type="GO" id="GO:0004359">
    <property type="term" value="F:glutaminase activity"/>
    <property type="evidence" value="ECO:0007669"/>
    <property type="project" value="UniProtKB-UniRule"/>
</dbReference>
<dbReference type="KEGG" id="hprf:HLPR_12620"/>
<feature type="binding site" evidence="6">
    <location>
        <position position="157"/>
    </location>
    <ligand>
        <name>substrate</name>
    </ligand>
</feature>
<feature type="binding site" evidence="6">
    <location>
        <position position="59"/>
    </location>
    <ligand>
        <name>substrate</name>
    </ligand>
</feature>
<accession>A0AAU9E350</accession>
<dbReference type="Proteomes" id="UP001321786">
    <property type="component" value="Chromosome"/>
</dbReference>
<feature type="binding site" evidence="6">
    <location>
        <position position="164"/>
    </location>
    <ligand>
        <name>substrate</name>
    </ligand>
</feature>
<dbReference type="Gene3D" id="3.40.710.10">
    <property type="entry name" value="DD-peptidase/beta-lactamase superfamily"/>
    <property type="match status" value="1"/>
</dbReference>
<comment type="similarity">
    <text evidence="1 6">Belongs to the glutaminase family.</text>
</comment>
<name>A0AAU9E350_9FIRM</name>
<dbReference type="Pfam" id="PF04960">
    <property type="entry name" value="Glutaminase"/>
    <property type="match status" value="1"/>
</dbReference>
<feature type="binding site" evidence="6">
    <location>
        <position position="188"/>
    </location>
    <ligand>
        <name>substrate</name>
    </ligand>
</feature>
<proteinExistence type="inferred from homology"/>
<dbReference type="InterPro" id="IPR012338">
    <property type="entry name" value="Beta-lactam/transpept-like"/>
</dbReference>
<evidence type="ECO:0000256" key="2">
    <source>
        <dbReference type="ARBA" id="ARBA00011881"/>
    </source>
</evidence>
<dbReference type="EMBL" id="AP028654">
    <property type="protein sequence ID" value="BEP28931.1"/>
    <property type="molecule type" value="Genomic_DNA"/>
</dbReference>
<evidence type="ECO:0000256" key="3">
    <source>
        <dbReference type="ARBA" id="ARBA00012918"/>
    </source>
</evidence>
<gene>
    <name evidence="6 7" type="primary">glsA</name>
    <name evidence="7" type="ORF">HLPR_12620</name>
</gene>
<dbReference type="GO" id="GO:0006543">
    <property type="term" value="P:L-glutamine catabolic process"/>
    <property type="evidence" value="ECO:0007669"/>
    <property type="project" value="TreeGrafter"/>
</dbReference>
<dbReference type="EC" id="3.5.1.2" evidence="3 6"/>
<organism evidence="7 8">
    <name type="scientific">Helicovermis profundi</name>
    <dbReference type="NCBI Taxonomy" id="3065157"/>
    <lineage>
        <taxon>Bacteria</taxon>
        <taxon>Bacillati</taxon>
        <taxon>Bacillota</taxon>
        <taxon>Clostridia</taxon>
        <taxon>Helicovermis</taxon>
    </lineage>
</organism>
<evidence type="ECO:0000313" key="7">
    <source>
        <dbReference type="EMBL" id="BEP28931.1"/>
    </source>
</evidence>
<comment type="catalytic activity">
    <reaction evidence="5 6">
        <text>L-glutamine + H2O = L-glutamate + NH4(+)</text>
        <dbReference type="Rhea" id="RHEA:15889"/>
        <dbReference type="ChEBI" id="CHEBI:15377"/>
        <dbReference type="ChEBI" id="CHEBI:28938"/>
        <dbReference type="ChEBI" id="CHEBI:29985"/>
        <dbReference type="ChEBI" id="CHEBI:58359"/>
        <dbReference type="EC" id="3.5.1.2"/>
    </reaction>
</comment>
<evidence type="ECO:0000313" key="8">
    <source>
        <dbReference type="Proteomes" id="UP001321786"/>
    </source>
</evidence>
<evidence type="ECO:0000256" key="6">
    <source>
        <dbReference type="HAMAP-Rule" id="MF_00313"/>
    </source>
</evidence>
<evidence type="ECO:0000256" key="1">
    <source>
        <dbReference type="ARBA" id="ARBA00011076"/>
    </source>
</evidence>
<dbReference type="AlphaFoldDB" id="A0AAU9E350"/>
<feature type="binding site" evidence="6">
    <location>
        <position position="112"/>
    </location>
    <ligand>
        <name>substrate</name>
    </ligand>
</feature>
<evidence type="ECO:0000256" key="5">
    <source>
        <dbReference type="ARBA" id="ARBA00049534"/>
    </source>
</evidence>
<keyword evidence="8" id="KW-1185">Reference proteome</keyword>
<dbReference type="InterPro" id="IPR015868">
    <property type="entry name" value="Glutaminase"/>
</dbReference>
<keyword evidence="4 6" id="KW-0378">Hydrolase</keyword>
<dbReference type="RefSeq" id="WP_338537228.1">
    <property type="nucleotide sequence ID" value="NZ_AP028654.1"/>
</dbReference>
<dbReference type="HAMAP" id="MF_00313">
    <property type="entry name" value="Glutaminase"/>
    <property type="match status" value="1"/>
</dbReference>
<dbReference type="PANTHER" id="PTHR12544">
    <property type="entry name" value="GLUTAMINASE"/>
    <property type="match status" value="1"/>
</dbReference>
<protein>
    <recommendedName>
        <fullName evidence="3 6">Glutaminase</fullName>
        <ecNumber evidence="3 6">3.5.1.2</ecNumber>
    </recommendedName>
</protein>
<dbReference type="SUPFAM" id="SSF56601">
    <property type="entry name" value="beta-lactamase/transpeptidase-like"/>
    <property type="match status" value="1"/>
</dbReference>
<evidence type="ECO:0000256" key="4">
    <source>
        <dbReference type="ARBA" id="ARBA00022801"/>
    </source>
</evidence>
<dbReference type="FunFam" id="3.40.710.10:FF:000005">
    <property type="entry name" value="Glutaminase"/>
    <property type="match status" value="1"/>
</dbReference>
<feature type="binding site" evidence="6">
    <location>
        <position position="240"/>
    </location>
    <ligand>
        <name>substrate</name>
    </ligand>
</feature>
<feature type="binding site" evidence="6">
    <location>
        <position position="258"/>
    </location>
    <ligand>
        <name>substrate</name>
    </ligand>
</feature>
<dbReference type="PANTHER" id="PTHR12544:SF29">
    <property type="entry name" value="GLUTAMINASE"/>
    <property type="match status" value="1"/>
</dbReference>
<keyword evidence="6" id="KW-0007">Acetylation</keyword>